<dbReference type="AlphaFoldDB" id="I3E1K4"/>
<sequence>MIKTVVTVKGSTIYTKDKLKSFDKVEKEVTFTDSTVPTVQSVTAKGNKKLVVKFSEPVKVPNIIAAAGSSFKINGSGLHL</sequence>
<accession>I3E1K4</accession>
<protein>
    <recommendedName>
        <fullName evidence="4">SbsA Ig-like domain-containing protein</fullName>
    </recommendedName>
</protein>
<evidence type="ECO:0000313" key="3">
    <source>
        <dbReference type="Proteomes" id="UP000010523"/>
    </source>
</evidence>
<evidence type="ECO:0008006" key="4">
    <source>
        <dbReference type="Google" id="ProtNLM"/>
    </source>
</evidence>
<dbReference type="InterPro" id="IPR014755">
    <property type="entry name" value="Cu-Rt/internalin_Ig-like"/>
</dbReference>
<keyword evidence="1" id="KW-0732">Signal</keyword>
<reference evidence="2 3" key="1">
    <citation type="journal article" date="2012" name="Appl. Environ. Microbiol.">
        <title>Genome Sequence of Thermotolerant Bacillus methanolicus: Features and Regulation Related to Methylotrophy and Production of L-Lysine and L-Glutamate from Methanol.</title>
        <authorList>
            <person name="Heggeset T.M."/>
            <person name="Krog A."/>
            <person name="Balzer S."/>
            <person name="Wentzel A."/>
            <person name="Ellingsen T.E."/>
            <person name="Brautaset T."/>
        </authorList>
    </citation>
    <scope>NUCLEOTIDE SEQUENCE [LARGE SCALE GENOMIC DNA]</scope>
    <source>
        <strain evidence="2 3">PB1</strain>
    </source>
</reference>
<organism evidence="2 3">
    <name type="scientific">Bacillus methanolicus PB1</name>
    <dbReference type="NCBI Taxonomy" id="997296"/>
    <lineage>
        <taxon>Bacteria</taxon>
        <taxon>Bacillati</taxon>
        <taxon>Bacillota</taxon>
        <taxon>Bacilli</taxon>
        <taxon>Bacillales</taxon>
        <taxon>Bacillaceae</taxon>
        <taxon>Bacillus</taxon>
    </lineage>
</organism>
<comment type="caution">
    <text evidence="2">The sequence shown here is derived from an EMBL/GenBank/DDBJ whole genome shotgun (WGS) entry which is preliminary data.</text>
</comment>
<keyword evidence="3" id="KW-1185">Reference proteome</keyword>
<dbReference type="Gene3D" id="2.60.40.1220">
    <property type="match status" value="1"/>
</dbReference>
<evidence type="ECO:0000256" key="1">
    <source>
        <dbReference type="ARBA" id="ARBA00022729"/>
    </source>
</evidence>
<evidence type="ECO:0000313" key="2">
    <source>
        <dbReference type="EMBL" id="EIJ80375.1"/>
    </source>
</evidence>
<dbReference type="RefSeq" id="WP_003351823.1">
    <property type="nucleotide sequence ID" value="NZ_AFEU01000002.1"/>
</dbReference>
<dbReference type="EMBL" id="AFEU01000002">
    <property type="protein sequence ID" value="EIJ80375.1"/>
    <property type="molecule type" value="Genomic_DNA"/>
</dbReference>
<gene>
    <name evidence="2" type="ORF">PB1_08437</name>
</gene>
<dbReference type="Proteomes" id="UP000010523">
    <property type="component" value="Unassembled WGS sequence"/>
</dbReference>
<proteinExistence type="predicted"/>
<dbReference type="OrthoDB" id="2077808at2"/>
<dbReference type="PATRIC" id="fig|997296.3.peg.1791"/>
<name>I3E1K4_BACMT</name>